<name>A0A103Y9Y7_CYNCS</name>
<protein>
    <submittedName>
        <fullName evidence="2">Uncharacterized protein</fullName>
    </submittedName>
</protein>
<accession>A0A103Y9Y7</accession>
<dbReference type="OMA" id="WIKRIFI"/>
<dbReference type="EMBL" id="LEKV01001885">
    <property type="protein sequence ID" value="KVI05213.1"/>
    <property type="molecule type" value="Genomic_DNA"/>
</dbReference>
<evidence type="ECO:0000256" key="1">
    <source>
        <dbReference type="SAM" id="MobiDB-lite"/>
    </source>
</evidence>
<dbReference type="Gramene" id="KVI05213">
    <property type="protein sequence ID" value="KVI05213"/>
    <property type="gene ID" value="Ccrd_016447"/>
</dbReference>
<feature type="region of interest" description="Disordered" evidence="1">
    <location>
        <begin position="154"/>
        <end position="182"/>
    </location>
</feature>
<dbReference type="PANTHER" id="PTHR34193:SF20">
    <property type="match status" value="1"/>
</dbReference>
<dbReference type="PANTHER" id="PTHR34193">
    <property type="entry name" value="OS11G0199801 PROTEIN"/>
    <property type="match status" value="1"/>
</dbReference>
<reference evidence="2 3" key="1">
    <citation type="journal article" date="2016" name="Sci. Rep.">
        <title>The genome sequence of the outbreeding globe artichoke constructed de novo incorporating a phase-aware low-pass sequencing strategy of F1 progeny.</title>
        <authorList>
            <person name="Scaglione D."/>
            <person name="Reyes-Chin-Wo S."/>
            <person name="Acquadro A."/>
            <person name="Froenicke L."/>
            <person name="Portis E."/>
            <person name="Beitel C."/>
            <person name="Tirone M."/>
            <person name="Mauro R."/>
            <person name="Lo Monaco A."/>
            <person name="Mauromicale G."/>
            <person name="Faccioli P."/>
            <person name="Cattivelli L."/>
            <person name="Rieseberg L."/>
            <person name="Michelmore R."/>
            <person name="Lanteri S."/>
        </authorList>
    </citation>
    <scope>NUCLEOTIDE SEQUENCE [LARGE SCALE GENOMIC DNA]</scope>
    <source>
        <strain evidence="2">2C</strain>
    </source>
</reference>
<comment type="caution">
    <text evidence="2">The sequence shown here is derived from an EMBL/GenBank/DDBJ whole genome shotgun (WGS) entry which is preliminary data.</text>
</comment>
<organism evidence="2 3">
    <name type="scientific">Cynara cardunculus var. scolymus</name>
    <name type="common">Globe artichoke</name>
    <name type="synonym">Cynara scolymus</name>
    <dbReference type="NCBI Taxonomy" id="59895"/>
    <lineage>
        <taxon>Eukaryota</taxon>
        <taxon>Viridiplantae</taxon>
        <taxon>Streptophyta</taxon>
        <taxon>Embryophyta</taxon>
        <taxon>Tracheophyta</taxon>
        <taxon>Spermatophyta</taxon>
        <taxon>Magnoliopsida</taxon>
        <taxon>eudicotyledons</taxon>
        <taxon>Gunneridae</taxon>
        <taxon>Pentapetalae</taxon>
        <taxon>asterids</taxon>
        <taxon>campanulids</taxon>
        <taxon>Asterales</taxon>
        <taxon>Asteraceae</taxon>
        <taxon>Carduoideae</taxon>
        <taxon>Cardueae</taxon>
        <taxon>Carduinae</taxon>
        <taxon>Cynara</taxon>
    </lineage>
</organism>
<evidence type="ECO:0000313" key="3">
    <source>
        <dbReference type="Proteomes" id="UP000243975"/>
    </source>
</evidence>
<evidence type="ECO:0000313" key="2">
    <source>
        <dbReference type="EMBL" id="KVI05213.1"/>
    </source>
</evidence>
<proteinExistence type="predicted"/>
<dbReference type="Proteomes" id="UP000243975">
    <property type="component" value="Unassembled WGS sequence"/>
</dbReference>
<feature type="compositionally biased region" description="Polar residues" evidence="1">
    <location>
        <begin position="155"/>
        <end position="173"/>
    </location>
</feature>
<dbReference type="OrthoDB" id="776574at2759"/>
<gene>
    <name evidence="2" type="ORF">Ccrd_016447</name>
</gene>
<sequence length="219" mass="24782">MIPLQQRHANMSSLHSPSLSKLRCTSATEFTFCDISDINYNKTPMEHEDSFVFSPSFTPNPVYSGYNCSSPTNERRNKIMEMMNNLSESCQELSLKDIVVDDLERVQPVVKQTSFKGKKTIRKKSIISRSVSLDTGVFMLKMFIPVSLGTKKSRSSSMMSADKNSFSTRSSNKSNDKYMPMDTKSRYSNACRSEESAPGCWFINQPSKPKPTSRRGCIF</sequence>
<keyword evidence="3" id="KW-1185">Reference proteome</keyword>
<dbReference type="AlphaFoldDB" id="A0A103Y9Y7"/>